<sequence>MGTEISNETTLHKISPANNTQILDINGGKNNTNNLSENSIVNSTEPLLNLEDSDEEYINDDKLNSILDNIESEISQMNKIRKTQMSTSKTVPGVILSTNDPTKELPVFNSSQMNLHKIDINRQFNGKLRSDLETYANMQKTRKAKNLKSNYSFIDVLEKNDATINEQENNMIDNATGFSSAIKSNIDKYLETIQHSSKDSDNTINQILQNTNNCNLASENMADNATGFSSAIKSNIDKYLETIQHSSKDSDNAINQILQNTNNCNLASENMAQQHNQDDTSKRCHSSDRYYNLNIPHSSNAEISVDIHNLDDIVHESIPEKKLNIESLHTDNELSAKFRTIESKNLINNNTLMNTLQSKTSLIANATDCHNDQNILKSESNIYDTNINNSFINRIDNNSNYESNNNLVTQDSDNTEPLEHEEQRLNEDRFTKPKQHTDFFDSSEINQLSRKLFKIEKYARMTDCIRFTATSVSVRSSKNFVHIIKKLKVNLDISKTMLTNKMINKDTIPITSDQFTKTDDILSMKEPEIATNALLPSVYKAIEQTTEPISTNNYKDLEHLQISQDESNEIENISNEYGNTTPKCFTYVPKETPMMSTFDNLKETACDDGPLNNSGHITEVNKISIDNSINKDLTDLTTNNSKQISESDYIIECDQNKMSAQKCEGNKVADILKKYSTLLRNNGTVYNVNQDLNKAITSSQKINRQETKPDRPFKISDIQNLDIDLPQGLINEISADTNKYASRFSIRTSTPQYEEKCADVQTFTRLNCAEEIEHPIQVKEMEKNIFENADNELQWVPEYCLEQTSDFNIHESMFDPKTILQCLDNDNNDAIIAPPPEFCDEVDDNCIKEISTITLDNESNFDIFPNEGNLELLPCKEIESRVVFPKMNYNSCADMNLIHISSTINRNQSTTNERLHIPTFSRRNKLNKFKFSQKNKMKK</sequence>
<dbReference type="AlphaFoldDB" id="A0A921YK28"/>
<dbReference type="OrthoDB" id="5575at2759"/>
<organism evidence="1 2">
    <name type="scientific">Manduca sexta</name>
    <name type="common">Tobacco hawkmoth</name>
    <name type="synonym">Tobacco hornworm</name>
    <dbReference type="NCBI Taxonomy" id="7130"/>
    <lineage>
        <taxon>Eukaryota</taxon>
        <taxon>Metazoa</taxon>
        <taxon>Ecdysozoa</taxon>
        <taxon>Arthropoda</taxon>
        <taxon>Hexapoda</taxon>
        <taxon>Insecta</taxon>
        <taxon>Pterygota</taxon>
        <taxon>Neoptera</taxon>
        <taxon>Endopterygota</taxon>
        <taxon>Lepidoptera</taxon>
        <taxon>Glossata</taxon>
        <taxon>Ditrysia</taxon>
        <taxon>Bombycoidea</taxon>
        <taxon>Sphingidae</taxon>
        <taxon>Sphinginae</taxon>
        <taxon>Sphingini</taxon>
        <taxon>Manduca</taxon>
    </lineage>
</organism>
<dbReference type="Proteomes" id="UP000791440">
    <property type="component" value="Unassembled WGS sequence"/>
</dbReference>
<protein>
    <submittedName>
        <fullName evidence="1">Uncharacterized protein</fullName>
    </submittedName>
</protein>
<dbReference type="EMBL" id="JH668281">
    <property type="protein sequence ID" value="KAG6440654.1"/>
    <property type="molecule type" value="Genomic_DNA"/>
</dbReference>
<evidence type="ECO:0000313" key="1">
    <source>
        <dbReference type="EMBL" id="KAG6440654.1"/>
    </source>
</evidence>
<reference evidence="1" key="1">
    <citation type="journal article" date="2016" name="Insect Biochem. Mol. Biol.">
        <title>Multifaceted biological insights from a draft genome sequence of the tobacco hornworm moth, Manduca sexta.</title>
        <authorList>
            <person name="Kanost M.R."/>
            <person name="Arrese E.L."/>
            <person name="Cao X."/>
            <person name="Chen Y.R."/>
            <person name="Chellapilla S."/>
            <person name="Goldsmith M.R."/>
            <person name="Grosse-Wilde E."/>
            <person name="Heckel D.G."/>
            <person name="Herndon N."/>
            <person name="Jiang H."/>
            <person name="Papanicolaou A."/>
            <person name="Qu J."/>
            <person name="Soulages J.L."/>
            <person name="Vogel H."/>
            <person name="Walters J."/>
            <person name="Waterhouse R.M."/>
            <person name="Ahn S.J."/>
            <person name="Almeida F.C."/>
            <person name="An C."/>
            <person name="Aqrawi P."/>
            <person name="Bretschneider A."/>
            <person name="Bryant W.B."/>
            <person name="Bucks S."/>
            <person name="Chao H."/>
            <person name="Chevignon G."/>
            <person name="Christen J.M."/>
            <person name="Clarke D.F."/>
            <person name="Dittmer N.T."/>
            <person name="Ferguson L.C.F."/>
            <person name="Garavelou S."/>
            <person name="Gordon K.H.J."/>
            <person name="Gunaratna R.T."/>
            <person name="Han Y."/>
            <person name="Hauser F."/>
            <person name="He Y."/>
            <person name="Heidel-Fischer H."/>
            <person name="Hirsh A."/>
            <person name="Hu Y."/>
            <person name="Jiang H."/>
            <person name="Kalra D."/>
            <person name="Klinner C."/>
            <person name="Konig C."/>
            <person name="Kovar C."/>
            <person name="Kroll A.R."/>
            <person name="Kuwar S.S."/>
            <person name="Lee S.L."/>
            <person name="Lehman R."/>
            <person name="Li K."/>
            <person name="Li Z."/>
            <person name="Liang H."/>
            <person name="Lovelace S."/>
            <person name="Lu Z."/>
            <person name="Mansfield J.H."/>
            <person name="McCulloch K.J."/>
            <person name="Mathew T."/>
            <person name="Morton B."/>
            <person name="Muzny D.M."/>
            <person name="Neunemann D."/>
            <person name="Ongeri F."/>
            <person name="Pauchet Y."/>
            <person name="Pu L.L."/>
            <person name="Pyrousis I."/>
            <person name="Rao X.J."/>
            <person name="Redding A."/>
            <person name="Roesel C."/>
            <person name="Sanchez-Gracia A."/>
            <person name="Schaack S."/>
            <person name="Shukla A."/>
            <person name="Tetreau G."/>
            <person name="Wang Y."/>
            <person name="Xiong G.H."/>
            <person name="Traut W."/>
            <person name="Walsh T.K."/>
            <person name="Worley K.C."/>
            <person name="Wu D."/>
            <person name="Wu W."/>
            <person name="Wu Y.Q."/>
            <person name="Zhang X."/>
            <person name="Zou Z."/>
            <person name="Zucker H."/>
            <person name="Briscoe A.D."/>
            <person name="Burmester T."/>
            <person name="Clem R.J."/>
            <person name="Feyereisen R."/>
            <person name="Grimmelikhuijzen C.J.P."/>
            <person name="Hamodrakas S.J."/>
            <person name="Hansson B.S."/>
            <person name="Huguet E."/>
            <person name="Jermiin L.S."/>
            <person name="Lan Q."/>
            <person name="Lehman H.K."/>
            <person name="Lorenzen M."/>
            <person name="Merzendorfer H."/>
            <person name="Michalopoulos I."/>
            <person name="Morton D.B."/>
            <person name="Muthukrishnan S."/>
            <person name="Oakeshott J.G."/>
            <person name="Palmer W."/>
            <person name="Park Y."/>
            <person name="Passarelli A.L."/>
            <person name="Rozas J."/>
            <person name="Schwartz L.M."/>
            <person name="Smith W."/>
            <person name="Southgate A."/>
            <person name="Vilcinskas A."/>
            <person name="Vogt R."/>
            <person name="Wang P."/>
            <person name="Werren J."/>
            <person name="Yu X.Q."/>
            <person name="Zhou J.J."/>
            <person name="Brown S.J."/>
            <person name="Scherer S.E."/>
            <person name="Richards S."/>
            <person name="Blissard G.W."/>
        </authorList>
    </citation>
    <scope>NUCLEOTIDE SEQUENCE</scope>
</reference>
<keyword evidence="2" id="KW-1185">Reference proteome</keyword>
<reference evidence="1" key="2">
    <citation type="submission" date="2020-12" db="EMBL/GenBank/DDBJ databases">
        <authorList>
            <person name="Kanost M."/>
        </authorList>
    </citation>
    <scope>NUCLEOTIDE SEQUENCE</scope>
</reference>
<evidence type="ECO:0000313" key="2">
    <source>
        <dbReference type="Proteomes" id="UP000791440"/>
    </source>
</evidence>
<name>A0A921YK28_MANSE</name>
<proteinExistence type="predicted"/>
<accession>A0A921YK28</accession>
<gene>
    <name evidence="1" type="ORF">O3G_MSEX001349</name>
</gene>
<comment type="caution">
    <text evidence="1">The sequence shown here is derived from an EMBL/GenBank/DDBJ whole genome shotgun (WGS) entry which is preliminary data.</text>
</comment>